<dbReference type="Pfam" id="PF13681">
    <property type="entry name" value="PilX"/>
    <property type="match status" value="1"/>
</dbReference>
<name>A0A1T2KPZ8_9GAMM</name>
<feature type="domain" description="PilX/PilW C-terminal" evidence="1">
    <location>
        <begin position="104"/>
        <end position="195"/>
    </location>
</feature>
<evidence type="ECO:0000313" key="3">
    <source>
        <dbReference type="EMBL" id="OOZ34949.1"/>
    </source>
</evidence>
<evidence type="ECO:0000259" key="2">
    <source>
        <dbReference type="Pfam" id="PF14341"/>
    </source>
</evidence>
<accession>A0A1T2KPZ8</accession>
<dbReference type="Proteomes" id="UP000190896">
    <property type="component" value="Unassembled WGS sequence"/>
</dbReference>
<dbReference type="InterPro" id="IPR025746">
    <property type="entry name" value="PilX_N_dom"/>
</dbReference>
<dbReference type="Pfam" id="PF14341">
    <property type="entry name" value="PilX_N"/>
    <property type="match status" value="1"/>
</dbReference>
<feature type="domain" description="Type 4 fimbrial biogenesis protein PilX N-terminal" evidence="2">
    <location>
        <begin position="14"/>
        <end position="64"/>
    </location>
</feature>
<organism evidence="3 4">
    <name type="scientific">Solemya velesiana gill symbiont</name>
    <dbReference type="NCBI Taxonomy" id="1918948"/>
    <lineage>
        <taxon>Bacteria</taxon>
        <taxon>Pseudomonadati</taxon>
        <taxon>Pseudomonadota</taxon>
        <taxon>Gammaproteobacteria</taxon>
        <taxon>sulfur-oxidizing symbionts</taxon>
    </lineage>
</organism>
<dbReference type="AlphaFoldDB" id="A0A1T2KPZ8"/>
<protein>
    <recommendedName>
        <fullName evidence="5">Type 4 fimbrial biogenesis protein PilX N-terminal domain-containing protein</fullName>
    </recommendedName>
</protein>
<evidence type="ECO:0008006" key="5">
    <source>
        <dbReference type="Google" id="ProtNLM"/>
    </source>
</evidence>
<sequence>MSMKISSGIKAREQGAVLITALMILLLLTILGASSMGTNILQERMASNMHDRSLALQAAESALRDGEKWIANLATIPEVSSSNTNGNGDTVYIYDLNEPDPDQANNEYWWNERDSAWWASNGVKYSGNYYTSSAAESVFGYTMAEEPAFIIEKHPPRMTSLEGGKPLDDADIYLQVTARGVGASGTAIVVLQSIYKW</sequence>
<keyword evidence="4" id="KW-1185">Reference proteome</keyword>
<proteinExistence type="predicted"/>
<evidence type="ECO:0000259" key="1">
    <source>
        <dbReference type="Pfam" id="PF13681"/>
    </source>
</evidence>
<evidence type="ECO:0000313" key="4">
    <source>
        <dbReference type="Proteomes" id="UP000190896"/>
    </source>
</evidence>
<dbReference type="EMBL" id="MPRJ01000100">
    <property type="protein sequence ID" value="OOZ34949.1"/>
    <property type="molecule type" value="Genomic_DNA"/>
</dbReference>
<dbReference type="InterPro" id="IPR025205">
    <property type="entry name" value="PilX/PilW_C"/>
</dbReference>
<reference evidence="3 4" key="1">
    <citation type="submission" date="2016-11" db="EMBL/GenBank/DDBJ databases">
        <title>Mixed transmission modes and dynamic genome evolution in an obligate animal-bacterial symbiosis.</title>
        <authorList>
            <person name="Russell S.L."/>
            <person name="Corbett-Detig R.B."/>
            <person name="Cavanaugh C.M."/>
        </authorList>
    </citation>
    <scope>NUCLEOTIDE SEQUENCE [LARGE SCALE GENOMIC DNA]</scope>
    <source>
        <strain evidence="3">Se-Cadez</strain>
    </source>
</reference>
<gene>
    <name evidence="3" type="ORF">BOW51_11745</name>
</gene>
<comment type="caution">
    <text evidence="3">The sequence shown here is derived from an EMBL/GenBank/DDBJ whole genome shotgun (WGS) entry which is preliminary data.</text>
</comment>